<dbReference type="Gene3D" id="3.10.20.90">
    <property type="entry name" value="Phosphatidylinositol 3-kinase Catalytic Subunit, Chain A, domain 1"/>
    <property type="match status" value="1"/>
</dbReference>
<keyword evidence="3" id="KW-1185">Reference proteome</keyword>
<dbReference type="Proteomes" id="UP000261600">
    <property type="component" value="Unplaced"/>
</dbReference>
<dbReference type="InterPro" id="IPR029071">
    <property type="entry name" value="Ubiquitin-like_domsf"/>
</dbReference>
<dbReference type="SMART" id="SM00213">
    <property type="entry name" value="UBQ"/>
    <property type="match status" value="1"/>
</dbReference>
<protein>
    <recommendedName>
        <fullName evidence="1">Ubiquitin-like domain-containing protein</fullName>
    </recommendedName>
</protein>
<name>A0A3Q3QU68_MONAL</name>
<dbReference type="AlphaFoldDB" id="A0A3Q3QU68"/>
<dbReference type="PROSITE" id="PS50053">
    <property type="entry name" value="UBIQUITIN_2"/>
    <property type="match status" value="1"/>
</dbReference>
<reference evidence="2" key="1">
    <citation type="submission" date="2025-08" db="UniProtKB">
        <authorList>
            <consortium name="Ensembl"/>
        </authorList>
    </citation>
    <scope>IDENTIFICATION</scope>
</reference>
<dbReference type="STRING" id="43700.ENSMALP00000020256"/>
<proteinExistence type="predicted"/>
<evidence type="ECO:0000313" key="2">
    <source>
        <dbReference type="Ensembl" id="ENSMALP00000020256.1"/>
    </source>
</evidence>
<evidence type="ECO:0000259" key="1">
    <source>
        <dbReference type="PROSITE" id="PS50053"/>
    </source>
</evidence>
<reference evidence="2" key="2">
    <citation type="submission" date="2025-09" db="UniProtKB">
        <authorList>
            <consortium name="Ensembl"/>
        </authorList>
    </citation>
    <scope>IDENTIFICATION</scope>
</reference>
<dbReference type="Pfam" id="PF00240">
    <property type="entry name" value="ubiquitin"/>
    <property type="match status" value="1"/>
</dbReference>
<dbReference type="Ensembl" id="ENSMALT00000020653.1">
    <property type="protein sequence ID" value="ENSMALP00000020256.1"/>
    <property type="gene ID" value="ENSMALG00000014150.1"/>
</dbReference>
<sequence length="149" mass="16863">MEITITMLNGMSRTLTVSPQDTVGRLKTLIHGSLGEAPHTQRLVLDRIEFSDDSRPLSSYGVQHGSRVSLLVTQPQPIEVFLINDKGKTSTYGVKPNETVSKLTLVLCSGLWDPETHWRLMHRRRMMKKMLCPQRRVPFVTSVDMSDSI</sequence>
<organism evidence="2 3">
    <name type="scientific">Monopterus albus</name>
    <name type="common">Swamp eel</name>
    <dbReference type="NCBI Taxonomy" id="43700"/>
    <lineage>
        <taxon>Eukaryota</taxon>
        <taxon>Metazoa</taxon>
        <taxon>Chordata</taxon>
        <taxon>Craniata</taxon>
        <taxon>Vertebrata</taxon>
        <taxon>Euteleostomi</taxon>
        <taxon>Actinopterygii</taxon>
        <taxon>Neopterygii</taxon>
        <taxon>Teleostei</taxon>
        <taxon>Neoteleostei</taxon>
        <taxon>Acanthomorphata</taxon>
        <taxon>Anabantaria</taxon>
        <taxon>Synbranchiformes</taxon>
        <taxon>Synbranchidae</taxon>
        <taxon>Monopterus</taxon>
    </lineage>
</organism>
<dbReference type="SUPFAM" id="SSF54236">
    <property type="entry name" value="Ubiquitin-like"/>
    <property type="match status" value="2"/>
</dbReference>
<dbReference type="InterPro" id="IPR000626">
    <property type="entry name" value="Ubiquitin-like_dom"/>
</dbReference>
<evidence type="ECO:0000313" key="3">
    <source>
        <dbReference type="Proteomes" id="UP000261600"/>
    </source>
</evidence>
<accession>A0A3Q3QU68</accession>
<feature type="domain" description="Ubiquitin-like" evidence="1">
    <location>
        <begin position="1"/>
        <end position="77"/>
    </location>
</feature>